<dbReference type="Proteomes" id="UP000008141">
    <property type="component" value="Unassembled WGS sequence"/>
</dbReference>
<dbReference type="GeneID" id="17351932"/>
<keyword evidence="2" id="KW-0812">Transmembrane</keyword>
<sequence length="650" mass="70370">MPGWYDCDCQGRDNCHCPSTDPPGGLSLEDTPQFILFTHDDAIEWDTDKYMRDVCDGRYNPNGCPAVATMFTMSRGSDCELAYDLWKDGYEIADHTINHIAMPRNSLDRDETEEEIMGVRRWASEECGIPEEEVRGFRNPYLQTNPTVREVLHDNGFLFDSTLMENDVSISDSMHNRVWPYTLDFGIAQNCDWFSPAQTCNSEERYPGMWEVPLYIMSGKGVYTMDYGSDNRHSLYDILMTNFEETYYGNRAPFPIYIHTPWFNDDRIADLQKFADYTMELGDVYWVTMSQLIEWMRNPIPASELRRSGAMCGMNPSPPPPRPMPRAGIKITITFKGASQEQVASQYALVVEAVSRLLAINASSTFVADIHSVPGSPAAAPAPAPVPAPAPAPQLAPGAAPAPAGGDDASTRRRRLLGKAAAEAAQQGGCFDDASFLQYEAEAHAASSSSSQTPSKGSGTVAAKDIKEAPSDLQVTLVSAGTDPIRLYTTATQALARQAGPRAHSMVLLMPRLLVPAQSSTTPLALPAGLSALNLNMNGTPVIVPFKVLPQRYDGDDEGGAAPVADGSSTGSSSSGDSEVLALWAIIVIAAGGGCLLLVSVAAVLARRKRRAVMLDAPATFNPTYSAASLKESEDASKHTVISLDASTQQ</sequence>
<dbReference type="InterPro" id="IPR052740">
    <property type="entry name" value="CE4"/>
</dbReference>
<dbReference type="KEGG" id="cvr:CHLNCDRAFT_138801"/>
<dbReference type="STRING" id="554065.E1ZNS6"/>
<protein>
    <recommendedName>
        <fullName evidence="5">NodB homology domain-containing protein</fullName>
    </recommendedName>
</protein>
<keyword evidence="4" id="KW-1185">Reference proteome</keyword>
<evidence type="ECO:0000256" key="2">
    <source>
        <dbReference type="SAM" id="Phobius"/>
    </source>
</evidence>
<dbReference type="EMBL" id="GL433856">
    <property type="protein sequence ID" value="EFN52371.1"/>
    <property type="molecule type" value="Genomic_DNA"/>
</dbReference>
<dbReference type="Gene3D" id="3.20.20.370">
    <property type="entry name" value="Glycoside hydrolase/deacetylase"/>
    <property type="match status" value="1"/>
</dbReference>
<dbReference type="AlphaFoldDB" id="E1ZNS6"/>
<dbReference type="InterPro" id="IPR011330">
    <property type="entry name" value="Glyco_hydro/deAcase_b/a-brl"/>
</dbReference>
<dbReference type="RefSeq" id="XP_005844473.1">
    <property type="nucleotide sequence ID" value="XM_005844411.1"/>
</dbReference>
<name>E1ZNS6_CHLVA</name>
<gene>
    <name evidence="3" type="ORF">CHLNCDRAFT_138801</name>
</gene>
<evidence type="ECO:0008006" key="5">
    <source>
        <dbReference type="Google" id="ProtNLM"/>
    </source>
</evidence>
<feature type="compositionally biased region" description="Low complexity" evidence="1">
    <location>
        <begin position="395"/>
        <end position="406"/>
    </location>
</feature>
<feature type="transmembrane region" description="Helical" evidence="2">
    <location>
        <begin position="581"/>
        <end position="605"/>
    </location>
</feature>
<dbReference type="InParanoid" id="E1ZNS6"/>
<feature type="compositionally biased region" description="Pro residues" evidence="1">
    <location>
        <begin position="380"/>
        <end position="394"/>
    </location>
</feature>
<dbReference type="OrthoDB" id="504708at2759"/>
<evidence type="ECO:0000313" key="3">
    <source>
        <dbReference type="EMBL" id="EFN52371.1"/>
    </source>
</evidence>
<evidence type="ECO:0000256" key="1">
    <source>
        <dbReference type="SAM" id="MobiDB-lite"/>
    </source>
</evidence>
<accession>E1ZNS6</accession>
<dbReference type="PANTHER" id="PTHR45985">
    <property type="match status" value="1"/>
</dbReference>
<dbReference type="GO" id="GO:0005975">
    <property type="term" value="P:carbohydrate metabolic process"/>
    <property type="evidence" value="ECO:0007669"/>
    <property type="project" value="InterPro"/>
</dbReference>
<dbReference type="PANTHER" id="PTHR45985:SF3">
    <property type="entry name" value="CHITIN DEACETYLASE-LIKE 4"/>
    <property type="match status" value="1"/>
</dbReference>
<dbReference type="SUPFAM" id="SSF88713">
    <property type="entry name" value="Glycoside hydrolase/deacetylase"/>
    <property type="match status" value="1"/>
</dbReference>
<feature type="region of interest" description="Disordered" evidence="1">
    <location>
        <begin position="376"/>
        <end position="410"/>
    </location>
</feature>
<evidence type="ECO:0000313" key="4">
    <source>
        <dbReference type="Proteomes" id="UP000008141"/>
    </source>
</evidence>
<dbReference type="eggNOG" id="ENOG502QW08">
    <property type="taxonomic scope" value="Eukaryota"/>
</dbReference>
<reference evidence="3 4" key="1">
    <citation type="journal article" date="2010" name="Plant Cell">
        <title>The Chlorella variabilis NC64A genome reveals adaptation to photosymbiosis, coevolution with viruses, and cryptic sex.</title>
        <authorList>
            <person name="Blanc G."/>
            <person name="Duncan G."/>
            <person name="Agarkova I."/>
            <person name="Borodovsky M."/>
            <person name="Gurnon J."/>
            <person name="Kuo A."/>
            <person name="Lindquist E."/>
            <person name="Lucas S."/>
            <person name="Pangilinan J."/>
            <person name="Polle J."/>
            <person name="Salamov A."/>
            <person name="Terry A."/>
            <person name="Yamada T."/>
            <person name="Dunigan D.D."/>
            <person name="Grigoriev I.V."/>
            <person name="Claverie J.M."/>
            <person name="Van Etten J.L."/>
        </authorList>
    </citation>
    <scope>NUCLEOTIDE SEQUENCE [LARGE SCALE GENOMIC DNA]</scope>
    <source>
        <strain evidence="3 4">NC64A</strain>
    </source>
</reference>
<proteinExistence type="predicted"/>
<organism evidence="4">
    <name type="scientific">Chlorella variabilis</name>
    <name type="common">Green alga</name>
    <dbReference type="NCBI Taxonomy" id="554065"/>
    <lineage>
        <taxon>Eukaryota</taxon>
        <taxon>Viridiplantae</taxon>
        <taxon>Chlorophyta</taxon>
        <taxon>core chlorophytes</taxon>
        <taxon>Trebouxiophyceae</taxon>
        <taxon>Chlorellales</taxon>
        <taxon>Chlorellaceae</taxon>
        <taxon>Chlorella clade</taxon>
        <taxon>Chlorella</taxon>
    </lineage>
</organism>
<dbReference type="CDD" id="cd10919">
    <property type="entry name" value="CE4_CDA_like"/>
    <property type="match status" value="1"/>
</dbReference>
<keyword evidence="2" id="KW-1133">Transmembrane helix</keyword>
<keyword evidence="2" id="KW-0472">Membrane</keyword>